<dbReference type="Proteomes" id="UP000018458">
    <property type="component" value="Unassembled WGS sequence"/>
</dbReference>
<evidence type="ECO:0000313" key="10">
    <source>
        <dbReference type="Proteomes" id="UP000018458"/>
    </source>
</evidence>
<evidence type="ECO:0000256" key="3">
    <source>
        <dbReference type="ARBA" id="ARBA00022679"/>
    </source>
</evidence>
<dbReference type="UniPathway" id="UPA00077">
    <property type="reaction ID" value="UER00155"/>
</dbReference>
<dbReference type="GO" id="GO:0003848">
    <property type="term" value="F:2-amino-4-hydroxy-6-hydroxymethyldihydropteridine diphosphokinase activity"/>
    <property type="evidence" value="ECO:0007669"/>
    <property type="project" value="UniProtKB-EC"/>
</dbReference>
<dbReference type="GO" id="GO:0046656">
    <property type="term" value="P:folic acid biosynthetic process"/>
    <property type="evidence" value="ECO:0007669"/>
    <property type="project" value="UniProtKB-KW"/>
</dbReference>
<keyword evidence="10" id="KW-1185">Reference proteome</keyword>
<gene>
    <name evidence="9" type="primary">folK</name>
    <name evidence="9" type="ORF">HMPREF9444_00204</name>
</gene>
<accession>E8LHS2</accession>
<proteinExistence type="predicted"/>
<keyword evidence="6" id="KW-0067">ATP-binding</keyword>
<protein>
    <recommendedName>
        <fullName evidence="2">2-amino-4-hydroxy-6-hydroxymethyldihydropteridine diphosphokinase</fullName>
        <ecNumber evidence="2">2.7.6.3</ecNumber>
    </recommendedName>
</protein>
<keyword evidence="4" id="KW-0547">Nucleotide-binding</keyword>
<keyword evidence="3 9" id="KW-0808">Transferase</keyword>
<dbReference type="GO" id="GO:0046654">
    <property type="term" value="P:tetrahydrofolate biosynthetic process"/>
    <property type="evidence" value="ECO:0007669"/>
    <property type="project" value="UniProtKB-UniPathway"/>
</dbReference>
<keyword evidence="7" id="KW-0289">Folate biosynthesis</keyword>
<evidence type="ECO:0000256" key="2">
    <source>
        <dbReference type="ARBA" id="ARBA00013253"/>
    </source>
</evidence>
<dbReference type="AlphaFoldDB" id="E8LHS2"/>
<comment type="pathway">
    <text evidence="1">Cofactor biosynthesis; tetrahydrofolate biosynthesis; 2-amino-4-hydroxy-6-hydroxymethyl-7,8-dihydropteridine diphosphate from 7,8-dihydroneopterin triphosphate: step 4/4.</text>
</comment>
<dbReference type="PANTHER" id="PTHR43071:SF2">
    <property type="entry name" value="2-AMINO-4-HYDROXY-6-HYDROXYMETHYLDIHYDROPTERIDINE PYROPHOSPHOKINASE"/>
    <property type="match status" value="1"/>
</dbReference>
<dbReference type="RefSeq" id="WP_009142431.1">
    <property type="nucleotide sequence ID" value="NZ_GL830946.1"/>
</dbReference>
<dbReference type="STRING" id="762983.HMPREF9444_00204"/>
<dbReference type="Gene3D" id="3.30.70.560">
    <property type="entry name" value="7,8-Dihydro-6-hydroxymethylpterin-pyrophosphokinase HPPK"/>
    <property type="match status" value="1"/>
</dbReference>
<dbReference type="SUPFAM" id="SSF55083">
    <property type="entry name" value="6-hydroxymethyl-7,8-dihydropterin pyrophosphokinase, HPPK"/>
    <property type="match status" value="1"/>
</dbReference>
<evidence type="ECO:0000259" key="8">
    <source>
        <dbReference type="Pfam" id="PF01288"/>
    </source>
</evidence>
<comment type="caution">
    <text evidence="9">The sequence shown here is derived from an EMBL/GenBank/DDBJ whole genome shotgun (WGS) entry which is preliminary data.</text>
</comment>
<dbReference type="InterPro" id="IPR035907">
    <property type="entry name" value="Hppk_sf"/>
</dbReference>
<evidence type="ECO:0000256" key="1">
    <source>
        <dbReference type="ARBA" id="ARBA00005051"/>
    </source>
</evidence>
<evidence type="ECO:0000313" key="9">
    <source>
        <dbReference type="EMBL" id="EFY07938.1"/>
    </source>
</evidence>
<evidence type="ECO:0000256" key="4">
    <source>
        <dbReference type="ARBA" id="ARBA00022741"/>
    </source>
</evidence>
<dbReference type="eggNOG" id="COG0801">
    <property type="taxonomic scope" value="Bacteria"/>
</dbReference>
<dbReference type="OrthoDB" id="9790168at2"/>
<evidence type="ECO:0000256" key="5">
    <source>
        <dbReference type="ARBA" id="ARBA00022777"/>
    </source>
</evidence>
<sequence length="179" mass="20505">MTTKVYLGVGSNLNRDNALRFAKKELSALFSNVKCSSVWESRPVREAEPDYYNIVIGGDCDLSLDDLVAKLAEIELSAGKEMMFHNGTNFGIKRRLDVDVLVYGDLVTTEPCKLPRHDIQDYPFVLCPLCEIDPDFIHPLLKVRVSELWQEMEPRLPEKMKVNKVDFDWEVPAPSWTKE</sequence>
<dbReference type="EC" id="2.7.6.3" evidence="2"/>
<dbReference type="GO" id="GO:0016301">
    <property type="term" value="F:kinase activity"/>
    <property type="evidence" value="ECO:0007669"/>
    <property type="project" value="UniProtKB-KW"/>
</dbReference>
<dbReference type="HOGENOM" id="CLU_097916_2_2_6"/>
<dbReference type="InterPro" id="IPR000550">
    <property type="entry name" value="Hppk"/>
</dbReference>
<name>E8LHS2_SUCHY</name>
<keyword evidence="5 9" id="KW-0418">Kinase</keyword>
<organism evidence="9 10">
    <name type="scientific">Succinatimonas hippei (strain DSM 22608 / JCM 16073 / KCTC 15190 / YIT 12066)</name>
    <dbReference type="NCBI Taxonomy" id="762983"/>
    <lineage>
        <taxon>Bacteria</taxon>
        <taxon>Pseudomonadati</taxon>
        <taxon>Pseudomonadota</taxon>
        <taxon>Gammaproteobacteria</taxon>
        <taxon>Aeromonadales</taxon>
        <taxon>Succinivibrionaceae</taxon>
        <taxon>Succinatimonas</taxon>
    </lineage>
</organism>
<dbReference type="PANTHER" id="PTHR43071">
    <property type="entry name" value="2-AMINO-4-HYDROXY-6-HYDROXYMETHYLDIHYDROPTERIDINE PYROPHOSPHOKINASE"/>
    <property type="match status" value="1"/>
</dbReference>
<feature type="domain" description="7,8-dihydro-6-hydroxymethylpterin-pyrophosphokinase" evidence="8">
    <location>
        <begin position="6"/>
        <end position="134"/>
    </location>
</feature>
<reference evidence="9 10" key="1">
    <citation type="submission" date="2011-01" db="EMBL/GenBank/DDBJ databases">
        <authorList>
            <person name="Weinstock G."/>
            <person name="Sodergren E."/>
            <person name="Clifton S."/>
            <person name="Fulton L."/>
            <person name="Fulton B."/>
            <person name="Courtney L."/>
            <person name="Fronick C."/>
            <person name="Harrison M."/>
            <person name="Strong C."/>
            <person name="Farmer C."/>
            <person name="Delahaunty K."/>
            <person name="Markovic C."/>
            <person name="Hall O."/>
            <person name="Minx P."/>
            <person name="Tomlinson C."/>
            <person name="Mitreva M."/>
            <person name="Hou S."/>
            <person name="Chen J."/>
            <person name="Wollam A."/>
            <person name="Pepin K.H."/>
            <person name="Johnson M."/>
            <person name="Bhonagiri V."/>
            <person name="Zhang X."/>
            <person name="Suruliraj S."/>
            <person name="Warren W."/>
            <person name="Chinwalla A."/>
            <person name="Mardis E.R."/>
            <person name="Wilson R.K."/>
        </authorList>
    </citation>
    <scope>NUCLEOTIDE SEQUENCE [LARGE SCALE GENOMIC DNA]</scope>
    <source>
        <strain evidence="10">DSM 22608 / JCM 16073 / KCTC 15190 / YIT 12066</strain>
    </source>
</reference>
<dbReference type="GO" id="GO:0005524">
    <property type="term" value="F:ATP binding"/>
    <property type="evidence" value="ECO:0007669"/>
    <property type="project" value="UniProtKB-KW"/>
</dbReference>
<dbReference type="NCBIfam" id="TIGR01498">
    <property type="entry name" value="folK"/>
    <property type="match status" value="1"/>
</dbReference>
<dbReference type="Pfam" id="PF01288">
    <property type="entry name" value="HPPK"/>
    <property type="match status" value="1"/>
</dbReference>
<dbReference type="EMBL" id="AEVO01000008">
    <property type="protein sequence ID" value="EFY07938.1"/>
    <property type="molecule type" value="Genomic_DNA"/>
</dbReference>
<evidence type="ECO:0000256" key="6">
    <source>
        <dbReference type="ARBA" id="ARBA00022840"/>
    </source>
</evidence>
<evidence type="ECO:0000256" key="7">
    <source>
        <dbReference type="ARBA" id="ARBA00022909"/>
    </source>
</evidence>